<evidence type="ECO:0000313" key="5">
    <source>
        <dbReference type="Proteomes" id="UP000434850"/>
    </source>
</evidence>
<dbReference type="InterPro" id="IPR001789">
    <property type="entry name" value="Sig_transdc_resp-reg_receiver"/>
</dbReference>
<dbReference type="EMBL" id="WQLA01000007">
    <property type="protein sequence ID" value="MVN92832.1"/>
    <property type="molecule type" value="Genomic_DNA"/>
</dbReference>
<dbReference type="InterPro" id="IPR011006">
    <property type="entry name" value="CheY-like_superfamily"/>
</dbReference>
<dbReference type="AlphaFoldDB" id="A0A6I4ICF6"/>
<evidence type="ECO:0000256" key="2">
    <source>
        <dbReference type="PROSITE-ProRule" id="PRU00169"/>
    </source>
</evidence>
<dbReference type="RefSeq" id="WP_157543144.1">
    <property type="nucleotide sequence ID" value="NZ_WQLA01000007.1"/>
</dbReference>
<dbReference type="SMART" id="SM00448">
    <property type="entry name" value="REC"/>
    <property type="match status" value="1"/>
</dbReference>
<evidence type="ECO:0000313" key="4">
    <source>
        <dbReference type="EMBL" id="MVN92832.1"/>
    </source>
</evidence>
<organism evidence="4 5">
    <name type="scientific">Mucilaginibacter aquatilis</name>
    <dbReference type="NCBI Taxonomy" id="1517760"/>
    <lineage>
        <taxon>Bacteria</taxon>
        <taxon>Pseudomonadati</taxon>
        <taxon>Bacteroidota</taxon>
        <taxon>Sphingobacteriia</taxon>
        <taxon>Sphingobacteriales</taxon>
        <taxon>Sphingobacteriaceae</taxon>
        <taxon>Mucilaginibacter</taxon>
    </lineage>
</organism>
<evidence type="ECO:0000259" key="3">
    <source>
        <dbReference type="PROSITE" id="PS50110"/>
    </source>
</evidence>
<proteinExistence type="predicted"/>
<dbReference type="Proteomes" id="UP000434850">
    <property type="component" value="Unassembled WGS sequence"/>
</dbReference>
<dbReference type="Pfam" id="PF00072">
    <property type="entry name" value="Response_reg"/>
    <property type="match status" value="1"/>
</dbReference>
<reference evidence="4 5" key="1">
    <citation type="submission" date="2019-12" db="EMBL/GenBank/DDBJ databases">
        <title>Mucilaginibacter sp. HME9299 genome sequencing and assembly.</title>
        <authorList>
            <person name="Kang H."/>
            <person name="Kim H."/>
            <person name="Joh K."/>
        </authorList>
    </citation>
    <scope>NUCLEOTIDE SEQUENCE [LARGE SCALE GENOMIC DNA]</scope>
    <source>
        <strain evidence="4 5">HME9299</strain>
    </source>
</reference>
<dbReference type="PROSITE" id="PS50110">
    <property type="entry name" value="RESPONSE_REGULATORY"/>
    <property type="match status" value="1"/>
</dbReference>
<comment type="caution">
    <text evidence="4">The sequence shown here is derived from an EMBL/GenBank/DDBJ whole genome shotgun (WGS) entry which is preliminary data.</text>
</comment>
<dbReference type="OrthoDB" id="795853at2"/>
<accession>A0A6I4ICF6</accession>
<dbReference type="InterPro" id="IPR050595">
    <property type="entry name" value="Bact_response_regulator"/>
</dbReference>
<keyword evidence="1 2" id="KW-0597">Phosphoprotein</keyword>
<feature type="domain" description="Response regulatory" evidence="3">
    <location>
        <begin position="5"/>
        <end position="119"/>
    </location>
</feature>
<dbReference type="SUPFAM" id="SSF52172">
    <property type="entry name" value="CheY-like"/>
    <property type="match status" value="1"/>
</dbReference>
<evidence type="ECO:0000256" key="1">
    <source>
        <dbReference type="ARBA" id="ARBA00022553"/>
    </source>
</evidence>
<dbReference type="GO" id="GO:0000160">
    <property type="term" value="P:phosphorelay signal transduction system"/>
    <property type="evidence" value="ECO:0007669"/>
    <property type="project" value="InterPro"/>
</dbReference>
<dbReference type="PANTHER" id="PTHR44591:SF3">
    <property type="entry name" value="RESPONSE REGULATORY DOMAIN-CONTAINING PROTEIN"/>
    <property type="match status" value="1"/>
</dbReference>
<sequence length="129" mass="14200">MMEKHILIIEDDADIKDVLTAILSEEGYQITAILEADDIIKTVFEIKPDIIITDYILHGINGGEYCSQIKNHAETSHLPVIILSGYGKVLESLGHYGADMIINKPFENEELCNNVASLLNGQSAAMGKQ</sequence>
<gene>
    <name evidence="4" type="ORF">GO816_16980</name>
</gene>
<protein>
    <submittedName>
        <fullName evidence="4">Response regulator</fullName>
    </submittedName>
</protein>
<name>A0A6I4ICF6_9SPHI</name>
<keyword evidence="5" id="KW-1185">Reference proteome</keyword>
<feature type="modified residue" description="4-aspartylphosphate" evidence="2">
    <location>
        <position position="54"/>
    </location>
</feature>
<dbReference type="Gene3D" id="3.40.50.2300">
    <property type="match status" value="1"/>
</dbReference>
<dbReference type="PANTHER" id="PTHR44591">
    <property type="entry name" value="STRESS RESPONSE REGULATOR PROTEIN 1"/>
    <property type="match status" value="1"/>
</dbReference>